<dbReference type="Gene3D" id="6.10.140.2220">
    <property type="match status" value="1"/>
</dbReference>
<evidence type="ECO:0000256" key="3">
    <source>
        <dbReference type="ARBA" id="ARBA00022833"/>
    </source>
</evidence>
<evidence type="ECO:0000256" key="5">
    <source>
        <dbReference type="SAM" id="Phobius"/>
    </source>
</evidence>
<evidence type="ECO:0000256" key="2">
    <source>
        <dbReference type="ARBA" id="ARBA00022771"/>
    </source>
</evidence>
<accession>A0A3B5LJ09</accession>
<dbReference type="Pfam" id="PF20179">
    <property type="entry name" value="MSS51_C"/>
    <property type="match status" value="1"/>
</dbReference>
<name>A0A3B5LJ09_9TELE</name>
<dbReference type="Pfam" id="PF01753">
    <property type="entry name" value="zf-MYND"/>
    <property type="match status" value="1"/>
</dbReference>
<dbReference type="AlphaFoldDB" id="A0A3B5LJ09"/>
<feature type="domain" description="MYND-type" evidence="6">
    <location>
        <begin position="62"/>
        <end position="106"/>
    </location>
</feature>
<dbReference type="InterPro" id="IPR002893">
    <property type="entry name" value="Znf_MYND"/>
</dbReference>
<dbReference type="SUPFAM" id="SSF144232">
    <property type="entry name" value="HIT/MYND zinc finger-like"/>
    <property type="match status" value="1"/>
</dbReference>
<dbReference type="PROSITE" id="PS01360">
    <property type="entry name" value="ZF_MYND_1"/>
    <property type="match status" value="1"/>
</dbReference>
<dbReference type="InterPro" id="IPR052839">
    <property type="entry name" value="Mito_gene_expr_regulator"/>
</dbReference>
<evidence type="ECO:0000256" key="4">
    <source>
        <dbReference type="PROSITE-ProRule" id="PRU00134"/>
    </source>
</evidence>
<dbReference type="Proteomes" id="UP000261380">
    <property type="component" value="Unplaced"/>
</dbReference>
<protein>
    <recommendedName>
        <fullName evidence="6">MYND-type domain-containing protein</fullName>
    </recommendedName>
</protein>
<evidence type="ECO:0000256" key="1">
    <source>
        <dbReference type="ARBA" id="ARBA00022723"/>
    </source>
</evidence>
<reference evidence="7" key="2">
    <citation type="submission" date="2025-09" db="UniProtKB">
        <authorList>
            <consortium name="Ensembl"/>
        </authorList>
    </citation>
    <scope>IDENTIFICATION</scope>
</reference>
<keyword evidence="3" id="KW-0862">Zinc</keyword>
<dbReference type="Ensembl" id="ENSXCOT00000010992.1">
    <property type="protein sequence ID" value="ENSXCOP00000010867.1"/>
    <property type="gene ID" value="ENSXCOG00000008206.1"/>
</dbReference>
<keyword evidence="5" id="KW-0812">Transmembrane</keyword>
<keyword evidence="1" id="KW-0479">Metal-binding</keyword>
<dbReference type="PANTHER" id="PTHR46920">
    <property type="match status" value="1"/>
</dbReference>
<dbReference type="GeneTree" id="ENSGT00940000153820"/>
<keyword evidence="2 4" id="KW-0863">Zinc-finger</keyword>
<evidence type="ECO:0000259" key="6">
    <source>
        <dbReference type="PROSITE" id="PS50865"/>
    </source>
</evidence>
<keyword evidence="5" id="KW-1133">Transmembrane helix</keyword>
<dbReference type="STRING" id="32473.ENSXCOP00000010867"/>
<keyword evidence="5" id="KW-0472">Membrane</keyword>
<dbReference type="PANTHER" id="PTHR46920:SF2">
    <property type="entry name" value="MSS51 MITOCHONDRIAL TRANSLATIONAL ACTIVATOR"/>
    <property type="match status" value="1"/>
</dbReference>
<dbReference type="InterPro" id="IPR046824">
    <property type="entry name" value="Mss51-like_C"/>
</dbReference>
<keyword evidence="8" id="KW-1185">Reference proteome</keyword>
<dbReference type="PROSITE" id="PS50865">
    <property type="entry name" value="ZF_MYND_2"/>
    <property type="match status" value="1"/>
</dbReference>
<feature type="transmembrane region" description="Helical" evidence="5">
    <location>
        <begin position="7"/>
        <end position="31"/>
    </location>
</feature>
<reference evidence="7" key="1">
    <citation type="submission" date="2025-08" db="UniProtKB">
        <authorList>
            <consortium name="Ensembl"/>
        </authorList>
    </citation>
    <scope>IDENTIFICATION</scope>
</reference>
<proteinExistence type="predicted"/>
<organism evidence="7 8">
    <name type="scientific">Xiphophorus couchianus</name>
    <name type="common">Monterrey platyfish</name>
    <dbReference type="NCBI Taxonomy" id="32473"/>
    <lineage>
        <taxon>Eukaryota</taxon>
        <taxon>Metazoa</taxon>
        <taxon>Chordata</taxon>
        <taxon>Craniata</taxon>
        <taxon>Vertebrata</taxon>
        <taxon>Euteleostomi</taxon>
        <taxon>Actinopterygii</taxon>
        <taxon>Neopterygii</taxon>
        <taxon>Teleostei</taxon>
        <taxon>Neoteleostei</taxon>
        <taxon>Acanthomorphata</taxon>
        <taxon>Ovalentaria</taxon>
        <taxon>Atherinomorphae</taxon>
        <taxon>Cyprinodontiformes</taxon>
        <taxon>Poeciliidae</taxon>
        <taxon>Poeciliinae</taxon>
        <taxon>Xiphophorus</taxon>
    </lineage>
</organism>
<evidence type="ECO:0000313" key="8">
    <source>
        <dbReference type="Proteomes" id="UP000261380"/>
    </source>
</evidence>
<dbReference type="GO" id="GO:0008270">
    <property type="term" value="F:zinc ion binding"/>
    <property type="evidence" value="ECO:0007669"/>
    <property type="project" value="UniProtKB-KW"/>
</dbReference>
<evidence type="ECO:0000313" key="7">
    <source>
        <dbReference type="Ensembl" id="ENSXCOP00000010867.1"/>
    </source>
</evidence>
<sequence>SPVLKPYLDLFTSCFFFLVCSFILLFFVFVFSSTVQQASGKSLAFRSQKEMFEKMEESFQICAFCEKRPEQLSESQSLKRCTRCLNVYYCCKDCQKEDWSKHKTFCPQLRLAAIDRVVEWLLFKGDLPFPTEKWSKPGSEVKTWDDWLSMQGDLSSRLDAVVSGANMKDLWADAGRPRPGDDDLKQSLWRVCSEFFSRPLTVALGLRLFGLSPASRPLTVHLVGAGPGETLGAKLSDYDELNHMFPGHQGIEVVLVGPEVVDGPILRAPLRAFGPKQLVYVSAYRGLYHDFWEELVEKEEAAKPDLVVGFNPGQSDNKLIKINHICQTQGLGAKIWPAVAFYPCWSQSYVLVLLQASLLLNL</sequence>